<dbReference type="PANTHER" id="PTHR36966:SF1">
    <property type="entry name" value="REP-ASSOCIATED TYROSINE TRANSPOSASE"/>
    <property type="match status" value="1"/>
</dbReference>
<proteinExistence type="predicted"/>
<dbReference type="EMBL" id="CAADFA010000020">
    <property type="protein sequence ID" value="VFJ45027.1"/>
    <property type="molecule type" value="Genomic_DNA"/>
</dbReference>
<dbReference type="Pfam" id="PF01797">
    <property type="entry name" value="Y1_Tnp"/>
    <property type="match status" value="1"/>
</dbReference>
<evidence type="ECO:0000259" key="1">
    <source>
        <dbReference type="SMART" id="SM01321"/>
    </source>
</evidence>
<dbReference type="SUPFAM" id="SSF143422">
    <property type="entry name" value="Transposase IS200-like"/>
    <property type="match status" value="1"/>
</dbReference>
<accession>A0A450S0H2</accession>
<feature type="domain" description="Transposase IS200-like" evidence="1">
    <location>
        <begin position="71"/>
        <end position="195"/>
    </location>
</feature>
<dbReference type="InterPro" id="IPR002686">
    <property type="entry name" value="Transposase_17"/>
</dbReference>
<dbReference type="NCBIfam" id="NF047646">
    <property type="entry name" value="REP_Tyr_transpos"/>
    <property type="match status" value="1"/>
</dbReference>
<dbReference type="InterPro" id="IPR036515">
    <property type="entry name" value="Transposase_17_sf"/>
</dbReference>
<organism evidence="2">
    <name type="scientific">Candidatus Kentrum sp. FM</name>
    <dbReference type="NCBI Taxonomy" id="2126340"/>
    <lineage>
        <taxon>Bacteria</taxon>
        <taxon>Pseudomonadati</taxon>
        <taxon>Pseudomonadota</taxon>
        <taxon>Gammaproteobacteria</taxon>
        <taxon>Candidatus Kentrum</taxon>
    </lineage>
</organism>
<dbReference type="GO" id="GO:0004803">
    <property type="term" value="F:transposase activity"/>
    <property type="evidence" value="ECO:0007669"/>
    <property type="project" value="InterPro"/>
</dbReference>
<evidence type="ECO:0000313" key="3">
    <source>
        <dbReference type="EMBL" id="VFJ45505.1"/>
    </source>
</evidence>
<dbReference type="GO" id="GO:0043565">
    <property type="term" value="F:sequence-specific DNA binding"/>
    <property type="evidence" value="ECO:0007669"/>
    <property type="project" value="TreeGrafter"/>
</dbReference>
<dbReference type="GO" id="GO:0006313">
    <property type="term" value="P:DNA transposition"/>
    <property type="evidence" value="ECO:0007669"/>
    <property type="project" value="InterPro"/>
</dbReference>
<protein>
    <submittedName>
        <fullName evidence="2">Putative transposase</fullName>
    </submittedName>
</protein>
<dbReference type="SMART" id="SM01321">
    <property type="entry name" value="Y1_Tnp"/>
    <property type="match status" value="1"/>
</dbReference>
<reference evidence="2" key="1">
    <citation type="submission" date="2019-02" db="EMBL/GenBank/DDBJ databases">
        <authorList>
            <person name="Gruber-Vodicka R. H."/>
            <person name="Seah K. B. B."/>
        </authorList>
    </citation>
    <scope>NUCLEOTIDE SEQUENCE</scope>
    <source>
        <strain evidence="3">BECK_BZ163</strain>
        <strain evidence="2">BECK_BZ165</strain>
    </source>
</reference>
<dbReference type="InterPro" id="IPR052715">
    <property type="entry name" value="RAYT_transposase"/>
</dbReference>
<evidence type="ECO:0000313" key="2">
    <source>
        <dbReference type="EMBL" id="VFJ45027.1"/>
    </source>
</evidence>
<sequence length="238" mass="28313">MRFALKGSPASYPASSRVEFRQYDLFWLMWLILDAVRPKGLTSILPSILQHPTPPLFAWKKPMAQYRRIKIQGATYFFTVNCAERQGNRLLTDNIHLLRQAFHKVKKARPFRIVAIVVLPEHIHCLWRMPPWDADYKTRWSLIKAGFSRAVSPGEQQSESRLKRGERGIWQRRYWEHMIRDDLDLERHVNYIHWNPVKHGWAERVSDWPYSSFHRYVQNGIYPSDWSDEPKITIDTGE</sequence>
<name>A0A450S0H2_9GAMM</name>
<dbReference type="AlphaFoldDB" id="A0A450S0H2"/>
<dbReference type="EMBL" id="CAADEZ010000025">
    <property type="protein sequence ID" value="VFJ45505.1"/>
    <property type="molecule type" value="Genomic_DNA"/>
</dbReference>
<dbReference type="PANTHER" id="PTHR36966">
    <property type="entry name" value="REP-ASSOCIATED TYROSINE TRANSPOSASE"/>
    <property type="match status" value="1"/>
</dbReference>
<dbReference type="Gene3D" id="3.30.70.1290">
    <property type="entry name" value="Transposase IS200-like"/>
    <property type="match status" value="1"/>
</dbReference>
<gene>
    <name evidence="3" type="ORF">BECKFM1743A_GA0114220_100256</name>
    <name evidence="2" type="ORF">BECKFM1743C_GA0114222_100206</name>
</gene>